<evidence type="ECO:0000256" key="3">
    <source>
        <dbReference type="ARBA" id="ARBA00022692"/>
    </source>
</evidence>
<reference evidence="12" key="1">
    <citation type="submission" date="2019-10" db="EMBL/GenBank/DDBJ databases">
        <title>Lacipirellula parvula gen. nov., sp. nov., representing a lineage of planctomycetes widespread in freshwater anoxic habitats, and description of the family Lacipirellulaceae.</title>
        <authorList>
            <person name="Dedysh S.N."/>
            <person name="Kulichevskaya I.S."/>
            <person name="Beletsky A.V."/>
            <person name="Rakitin A.L."/>
            <person name="Mardanov A.V."/>
            <person name="Ivanova A.A."/>
            <person name="Saltykova V.X."/>
            <person name="Rijpstra W.I.C."/>
            <person name="Sinninghe Damste J.S."/>
            <person name="Ravin N.V."/>
        </authorList>
    </citation>
    <scope>NUCLEOTIDE SEQUENCE [LARGE SCALE GENOMIC DNA]</scope>
    <source>
        <strain evidence="12">PX69</strain>
    </source>
</reference>
<keyword evidence="4 10" id="KW-1133">Transmembrane helix</keyword>
<dbReference type="RefSeq" id="WP_198421806.1">
    <property type="nucleotide sequence ID" value="NZ_AP021861.1"/>
</dbReference>
<dbReference type="SUPFAM" id="SSF81340">
    <property type="entry name" value="Clc chloride channel"/>
    <property type="match status" value="1"/>
</dbReference>
<feature type="transmembrane region" description="Helical" evidence="10">
    <location>
        <begin position="338"/>
        <end position="361"/>
    </location>
</feature>
<keyword evidence="3 10" id="KW-0812">Transmembrane</keyword>
<keyword evidence="5" id="KW-0406">Ion transport</keyword>
<evidence type="ECO:0008006" key="13">
    <source>
        <dbReference type="Google" id="ProtNLM"/>
    </source>
</evidence>
<feature type="transmembrane region" description="Helical" evidence="10">
    <location>
        <begin position="164"/>
        <end position="188"/>
    </location>
</feature>
<dbReference type="InterPro" id="IPR050368">
    <property type="entry name" value="ClC-type_chloride_channel"/>
</dbReference>
<keyword evidence="12" id="KW-1185">Reference proteome</keyword>
<feature type="transmembrane region" description="Helical" evidence="10">
    <location>
        <begin position="64"/>
        <end position="85"/>
    </location>
</feature>
<feature type="transmembrane region" description="Helical" evidence="10">
    <location>
        <begin position="373"/>
        <end position="394"/>
    </location>
</feature>
<evidence type="ECO:0000256" key="9">
    <source>
        <dbReference type="ARBA" id="ARBA00023303"/>
    </source>
</evidence>
<keyword evidence="6 10" id="KW-0472">Membrane</keyword>
<dbReference type="NCBIfam" id="NF003640">
    <property type="entry name" value="PRK05277.1"/>
    <property type="match status" value="1"/>
</dbReference>
<organism evidence="11 12">
    <name type="scientific">Lacipirellula parvula</name>
    <dbReference type="NCBI Taxonomy" id="2650471"/>
    <lineage>
        <taxon>Bacteria</taxon>
        <taxon>Pseudomonadati</taxon>
        <taxon>Planctomycetota</taxon>
        <taxon>Planctomycetia</taxon>
        <taxon>Pirellulales</taxon>
        <taxon>Lacipirellulaceae</taxon>
        <taxon>Lacipirellula</taxon>
    </lineage>
</organism>
<dbReference type="Gene3D" id="1.10.3080.10">
    <property type="entry name" value="Clc chloride channel"/>
    <property type="match status" value="1"/>
</dbReference>
<dbReference type="KEGG" id="lpav:PLANPX_5346"/>
<proteinExistence type="predicted"/>
<dbReference type="Proteomes" id="UP000326837">
    <property type="component" value="Chromosome"/>
</dbReference>
<dbReference type="InterPro" id="IPR001807">
    <property type="entry name" value="ClC"/>
</dbReference>
<evidence type="ECO:0000256" key="1">
    <source>
        <dbReference type="ARBA" id="ARBA00004141"/>
    </source>
</evidence>
<evidence type="ECO:0000256" key="7">
    <source>
        <dbReference type="ARBA" id="ARBA00023173"/>
    </source>
</evidence>
<feature type="transmembrane region" description="Helical" evidence="10">
    <location>
        <begin position="200"/>
        <end position="218"/>
    </location>
</feature>
<dbReference type="AlphaFoldDB" id="A0A5K7XFU9"/>
<keyword evidence="7" id="KW-0869">Chloride channel</keyword>
<feature type="transmembrane region" description="Helical" evidence="10">
    <location>
        <begin position="310"/>
        <end position="331"/>
    </location>
</feature>
<dbReference type="PANTHER" id="PTHR43427">
    <property type="entry name" value="CHLORIDE CHANNEL PROTEIN CLC-E"/>
    <property type="match status" value="1"/>
</dbReference>
<name>A0A5K7XFU9_9BACT</name>
<dbReference type="InterPro" id="IPR014743">
    <property type="entry name" value="Cl-channel_core"/>
</dbReference>
<dbReference type="Pfam" id="PF00654">
    <property type="entry name" value="Voltage_CLC"/>
    <property type="match status" value="1"/>
</dbReference>
<evidence type="ECO:0000256" key="2">
    <source>
        <dbReference type="ARBA" id="ARBA00022448"/>
    </source>
</evidence>
<dbReference type="PRINTS" id="PR00762">
    <property type="entry name" value="CLCHANNEL"/>
</dbReference>
<dbReference type="GO" id="GO:0034707">
    <property type="term" value="C:chloride channel complex"/>
    <property type="evidence" value="ECO:0007669"/>
    <property type="project" value="UniProtKB-KW"/>
</dbReference>
<feature type="transmembrane region" description="Helical" evidence="10">
    <location>
        <begin position="401"/>
        <end position="421"/>
    </location>
</feature>
<dbReference type="GO" id="GO:0005254">
    <property type="term" value="F:chloride channel activity"/>
    <property type="evidence" value="ECO:0007669"/>
    <property type="project" value="UniProtKB-KW"/>
</dbReference>
<feature type="transmembrane region" description="Helical" evidence="10">
    <location>
        <begin position="271"/>
        <end position="290"/>
    </location>
</feature>
<gene>
    <name evidence="11" type="ORF">PLANPX_5346</name>
</gene>
<sequence>MPPPLKSADSTESSAATAGLAPLAALSLVVGSASGLMGALFRRSLEWADRQRNALADWAQAEEWLGLAVLVVAGAAATGLAAWLVRRFSPEASGSGIPHVEAVLNKRKPQAPLRLIPVKFIGGVLAIGAGLALGREGPTVQMGASIAHFIGRVGRRNVDDCLTLLAAGAGAGLATAFNAPIAGAVFVIEELLRRFETRSSIATLGASASAIAVSRLILGQGPDFTLHDPRYPGTGAIFFFLGLGLITGIAGVAYCRAILGSLTFGAKLTRVPVELQAAAIGASVGALAWFAPNWVGGGEALTEQTLTTTFPVGLLFGMLVVRFVLGPVSYAARTPGGLFAPMLAVGTQIGVIYGMIVGGWFPTIESHPASAGVVGMASFFTAVVRAPLTGIVLVIEMTGNFTLLLPMLSACFGAMLAATVLREPPIYDSLADHKSGK</sequence>
<comment type="subcellular location">
    <subcellularLocation>
        <location evidence="1">Membrane</location>
        <topology evidence="1">Multi-pass membrane protein</topology>
    </subcellularLocation>
</comment>
<feature type="transmembrane region" description="Helical" evidence="10">
    <location>
        <begin position="238"/>
        <end position="259"/>
    </location>
</feature>
<dbReference type="PANTHER" id="PTHR43427:SF6">
    <property type="entry name" value="CHLORIDE CHANNEL PROTEIN CLC-E"/>
    <property type="match status" value="1"/>
</dbReference>
<dbReference type="EMBL" id="AP021861">
    <property type="protein sequence ID" value="BBO35734.1"/>
    <property type="molecule type" value="Genomic_DNA"/>
</dbReference>
<keyword evidence="2" id="KW-0813">Transport</keyword>
<feature type="transmembrane region" description="Helical" evidence="10">
    <location>
        <begin position="20"/>
        <end position="41"/>
    </location>
</feature>
<evidence type="ECO:0000256" key="10">
    <source>
        <dbReference type="SAM" id="Phobius"/>
    </source>
</evidence>
<accession>A0A5K7XFU9</accession>
<dbReference type="CDD" id="cd01031">
    <property type="entry name" value="EriC"/>
    <property type="match status" value="1"/>
</dbReference>
<keyword evidence="9" id="KW-0407">Ion channel</keyword>
<keyword evidence="8" id="KW-0868">Chloride</keyword>
<protein>
    <recommendedName>
        <fullName evidence="13">H(+)/Cl(-) exchange transporter ClcA</fullName>
    </recommendedName>
</protein>
<evidence type="ECO:0000256" key="4">
    <source>
        <dbReference type="ARBA" id="ARBA00022989"/>
    </source>
</evidence>
<evidence type="ECO:0000256" key="8">
    <source>
        <dbReference type="ARBA" id="ARBA00023214"/>
    </source>
</evidence>
<evidence type="ECO:0000256" key="5">
    <source>
        <dbReference type="ARBA" id="ARBA00023065"/>
    </source>
</evidence>
<evidence type="ECO:0000313" key="11">
    <source>
        <dbReference type="EMBL" id="BBO35734.1"/>
    </source>
</evidence>
<evidence type="ECO:0000256" key="6">
    <source>
        <dbReference type="ARBA" id="ARBA00023136"/>
    </source>
</evidence>
<evidence type="ECO:0000313" key="12">
    <source>
        <dbReference type="Proteomes" id="UP000326837"/>
    </source>
</evidence>